<reference evidence="3" key="1">
    <citation type="submission" date="2017-02" db="UniProtKB">
        <authorList>
            <consortium name="WormBaseParasite"/>
        </authorList>
    </citation>
    <scope>IDENTIFICATION</scope>
</reference>
<protein>
    <submittedName>
        <fullName evidence="3">Glyco_hydro_92 domain-containing protein</fullName>
    </submittedName>
</protein>
<evidence type="ECO:0000313" key="2">
    <source>
        <dbReference type="Proteomes" id="UP000280834"/>
    </source>
</evidence>
<evidence type="ECO:0000313" key="3">
    <source>
        <dbReference type="WBParaSite" id="BTMF_0001714901-mRNA-1"/>
    </source>
</evidence>
<proteinExistence type="predicted"/>
<dbReference type="EMBL" id="UZAG01022101">
    <property type="protein sequence ID" value="VDO52513.1"/>
    <property type="molecule type" value="Genomic_DNA"/>
</dbReference>
<evidence type="ECO:0000313" key="1">
    <source>
        <dbReference type="EMBL" id="VDO52513.1"/>
    </source>
</evidence>
<dbReference type="Proteomes" id="UP000280834">
    <property type="component" value="Unassembled WGS sequence"/>
</dbReference>
<accession>A0A0R3RAT3</accession>
<dbReference type="STRING" id="42155.A0A0R3RAT3"/>
<gene>
    <name evidence="1" type="ORF">BTMF_LOCUS15120</name>
</gene>
<organism evidence="3">
    <name type="scientific">Brugia timori</name>
    <dbReference type="NCBI Taxonomy" id="42155"/>
    <lineage>
        <taxon>Eukaryota</taxon>
        <taxon>Metazoa</taxon>
        <taxon>Ecdysozoa</taxon>
        <taxon>Nematoda</taxon>
        <taxon>Chromadorea</taxon>
        <taxon>Rhabditida</taxon>
        <taxon>Spirurina</taxon>
        <taxon>Spiruromorpha</taxon>
        <taxon>Filarioidea</taxon>
        <taxon>Onchocercidae</taxon>
        <taxon>Brugia</taxon>
    </lineage>
</organism>
<dbReference type="AlphaFoldDB" id="A0A0R3RAT3"/>
<reference evidence="1 2" key="2">
    <citation type="submission" date="2018-11" db="EMBL/GenBank/DDBJ databases">
        <authorList>
            <consortium name="Pathogen Informatics"/>
        </authorList>
    </citation>
    <scope>NUCLEOTIDE SEQUENCE [LARGE SCALE GENOMIC DNA]</scope>
</reference>
<keyword evidence="2" id="KW-1185">Reference proteome</keyword>
<name>A0A0R3RAT3_9BILA</name>
<dbReference type="WBParaSite" id="BTMF_0001714901-mRNA-1">
    <property type="protein sequence ID" value="BTMF_0001714901-mRNA-1"/>
    <property type="gene ID" value="BTMF_0001714901"/>
</dbReference>
<sequence>MISKLYLSASGAEGANISGFAQPIVAYPLGSNFQPNLMLENDVNQAGSMKGSEMTRIRKNFPESWIWSATFAAE</sequence>